<keyword evidence="8 11" id="KW-0411">Iron-sulfur</keyword>
<dbReference type="PANTHER" id="PTHR30182:SF12">
    <property type="entry name" value="L-SERINE DEHYDRATASE, BETA CHAIN-RELATED"/>
    <property type="match status" value="1"/>
</dbReference>
<dbReference type="InterPro" id="IPR029009">
    <property type="entry name" value="ASB_dom_sf"/>
</dbReference>
<keyword evidence="6 11" id="KW-0479">Metal-binding</keyword>
<feature type="domain" description="ACT" evidence="13">
    <location>
        <begin position="147"/>
        <end position="219"/>
    </location>
</feature>
<comment type="pathway">
    <text evidence="2 11">Carbohydrate biosynthesis; gluconeogenesis.</text>
</comment>
<gene>
    <name evidence="14" type="primary">sdaAB</name>
    <name evidence="14" type="ORF">FYJ52_02445</name>
</gene>
<dbReference type="PROSITE" id="PS51671">
    <property type="entry name" value="ACT"/>
    <property type="match status" value="1"/>
</dbReference>
<dbReference type="GO" id="GO:0006094">
    <property type="term" value="P:gluconeogenesis"/>
    <property type="evidence" value="ECO:0007669"/>
    <property type="project" value="UniProtKB-UniRule"/>
</dbReference>
<dbReference type="PANTHER" id="PTHR30182">
    <property type="entry name" value="L-SERINE DEHYDRATASE"/>
    <property type="match status" value="1"/>
</dbReference>
<evidence type="ECO:0000256" key="8">
    <source>
        <dbReference type="ARBA" id="ARBA00023014"/>
    </source>
</evidence>
<dbReference type="InterPro" id="IPR051318">
    <property type="entry name" value="Fe-S_L-Ser"/>
</dbReference>
<dbReference type="InterPro" id="IPR002912">
    <property type="entry name" value="ACT_dom"/>
</dbReference>
<evidence type="ECO:0000256" key="3">
    <source>
        <dbReference type="ARBA" id="ARBA00008636"/>
    </source>
</evidence>
<dbReference type="EMBL" id="VUMO01000002">
    <property type="protein sequence ID" value="MSS19271.1"/>
    <property type="molecule type" value="Genomic_DNA"/>
</dbReference>
<comment type="catalytic activity">
    <reaction evidence="10 11 12">
        <text>L-serine = pyruvate + NH4(+)</text>
        <dbReference type="Rhea" id="RHEA:19169"/>
        <dbReference type="ChEBI" id="CHEBI:15361"/>
        <dbReference type="ChEBI" id="CHEBI:28938"/>
        <dbReference type="ChEBI" id="CHEBI:33384"/>
        <dbReference type="EC" id="4.3.1.17"/>
    </reaction>
</comment>
<dbReference type="NCBIfam" id="TIGR00719">
    <property type="entry name" value="sda_beta"/>
    <property type="match status" value="1"/>
</dbReference>
<dbReference type="SUPFAM" id="SSF143548">
    <property type="entry name" value="Serine metabolism enzymes domain"/>
    <property type="match status" value="1"/>
</dbReference>
<evidence type="ECO:0000256" key="4">
    <source>
        <dbReference type="ARBA" id="ARBA00022432"/>
    </source>
</evidence>
<evidence type="ECO:0000256" key="2">
    <source>
        <dbReference type="ARBA" id="ARBA00004742"/>
    </source>
</evidence>
<dbReference type="InterPro" id="IPR005131">
    <property type="entry name" value="Ser_deHydtase_bsu"/>
</dbReference>
<keyword evidence="9 11" id="KW-0456">Lyase</keyword>
<dbReference type="Gene3D" id="3.30.70.260">
    <property type="match status" value="1"/>
</dbReference>
<sequence>MNVMDVIGPVMVGPSSSHTAGAVRIGKVSRRLLGENVAAAHIGLYGSFLATGRGHGTDKALIAGLLGMDVDDMGIPDAFDIARTIGLDFDFYEADLGDDAHPNSAKLELTGVNDKRLEIVASSIGGGRIVIQELDHLTANFSGDYPTLIVHNLDQPGHVSEVTSMLAHKLVNIATMQLYRSGRGGHAVMVLECDQEVPAGALTWLKKLEGVEKVTYLSLLEDIADDRIQTNRQGGTHD</sequence>
<comment type="cofactor">
    <cofactor evidence="1 12">
        <name>[4Fe-4S] cluster</name>
        <dbReference type="ChEBI" id="CHEBI:49883"/>
    </cofactor>
</comment>
<keyword evidence="4 11" id="KW-0312">Gluconeogenesis</keyword>
<dbReference type="Pfam" id="PF03315">
    <property type="entry name" value="SDH_beta"/>
    <property type="match status" value="1"/>
</dbReference>
<dbReference type="FunFam" id="3.30.70.260:FF:000008">
    <property type="entry name" value="D-3-phosphoglycerate dehydrogenase, chloroplastic"/>
    <property type="match status" value="1"/>
</dbReference>
<evidence type="ECO:0000256" key="12">
    <source>
        <dbReference type="RuleBase" id="RU366059"/>
    </source>
</evidence>
<dbReference type="CDD" id="cd04879">
    <property type="entry name" value="ACT_3PGDH-like"/>
    <property type="match status" value="1"/>
</dbReference>
<evidence type="ECO:0000256" key="9">
    <source>
        <dbReference type="ARBA" id="ARBA00023239"/>
    </source>
</evidence>
<evidence type="ECO:0000256" key="10">
    <source>
        <dbReference type="ARBA" id="ARBA00049406"/>
    </source>
</evidence>
<keyword evidence="7 11" id="KW-0408">Iron</keyword>
<dbReference type="RefSeq" id="WP_154575671.1">
    <property type="nucleotide sequence ID" value="NZ_VUMO01000002.1"/>
</dbReference>
<dbReference type="AlphaFoldDB" id="A0A7X2TA97"/>
<dbReference type="SUPFAM" id="SSF55021">
    <property type="entry name" value="ACT-like"/>
    <property type="match status" value="1"/>
</dbReference>
<organism evidence="14 15">
    <name type="scientific">Pseudoramibacter porci</name>
    <dbReference type="NCBI Taxonomy" id="2606631"/>
    <lineage>
        <taxon>Bacteria</taxon>
        <taxon>Bacillati</taxon>
        <taxon>Bacillota</taxon>
        <taxon>Clostridia</taxon>
        <taxon>Eubacteriales</taxon>
        <taxon>Eubacteriaceae</taxon>
        <taxon>Pseudoramibacter</taxon>
    </lineage>
</organism>
<dbReference type="Gene3D" id="3.30.1330.90">
    <property type="entry name" value="D-3-phosphoglycerate dehydrogenase, domain 3"/>
    <property type="match status" value="1"/>
</dbReference>
<evidence type="ECO:0000256" key="11">
    <source>
        <dbReference type="PIRNR" id="PIRNR036692"/>
    </source>
</evidence>
<evidence type="ECO:0000313" key="15">
    <source>
        <dbReference type="Proteomes" id="UP000461754"/>
    </source>
</evidence>
<comment type="similarity">
    <text evidence="3 11 12">Belongs to the iron-sulfur dependent L-serine dehydratase family.</text>
</comment>
<comment type="caution">
    <text evidence="14">The sequence shown here is derived from an EMBL/GenBank/DDBJ whole genome shotgun (WGS) entry which is preliminary data.</text>
</comment>
<dbReference type="GO" id="GO:0046872">
    <property type="term" value="F:metal ion binding"/>
    <property type="evidence" value="ECO:0007669"/>
    <property type="project" value="UniProtKB-UniRule"/>
</dbReference>
<reference evidence="14 15" key="1">
    <citation type="submission" date="2019-08" db="EMBL/GenBank/DDBJ databases">
        <title>In-depth cultivation of the pig gut microbiome towards novel bacterial diversity and tailored functional studies.</title>
        <authorList>
            <person name="Wylensek D."/>
            <person name="Hitch T.C.A."/>
            <person name="Clavel T."/>
        </authorList>
    </citation>
    <scope>NUCLEOTIDE SEQUENCE [LARGE SCALE GENOMIC DNA]</scope>
    <source>
        <strain evidence="14 15">RF-744-FAT-4</strain>
    </source>
</reference>
<keyword evidence="5 11" id="KW-0004">4Fe-4S</keyword>
<evidence type="ECO:0000256" key="5">
    <source>
        <dbReference type="ARBA" id="ARBA00022485"/>
    </source>
</evidence>
<dbReference type="InterPro" id="IPR004643">
    <property type="entry name" value="Fe-S_L-Ser_bsu"/>
</dbReference>
<dbReference type="GO" id="GO:0003941">
    <property type="term" value="F:L-serine ammonia-lyase activity"/>
    <property type="evidence" value="ECO:0007669"/>
    <property type="project" value="UniProtKB-UniRule"/>
</dbReference>
<dbReference type="GO" id="GO:0051539">
    <property type="term" value="F:4 iron, 4 sulfur cluster binding"/>
    <property type="evidence" value="ECO:0007669"/>
    <property type="project" value="UniProtKB-UniRule"/>
</dbReference>
<name>A0A7X2TA97_9FIRM</name>
<dbReference type="InterPro" id="IPR045865">
    <property type="entry name" value="ACT-like_dom_sf"/>
</dbReference>
<dbReference type="PIRSF" id="PIRSF036692">
    <property type="entry name" value="SDH_B"/>
    <property type="match status" value="1"/>
</dbReference>
<dbReference type="Pfam" id="PF01842">
    <property type="entry name" value="ACT"/>
    <property type="match status" value="1"/>
</dbReference>
<dbReference type="Proteomes" id="UP000461754">
    <property type="component" value="Unassembled WGS sequence"/>
</dbReference>
<evidence type="ECO:0000259" key="13">
    <source>
        <dbReference type="PROSITE" id="PS51671"/>
    </source>
</evidence>
<keyword evidence="15" id="KW-1185">Reference proteome</keyword>
<proteinExistence type="inferred from homology"/>
<evidence type="ECO:0000256" key="7">
    <source>
        <dbReference type="ARBA" id="ARBA00023004"/>
    </source>
</evidence>
<evidence type="ECO:0000313" key="14">
    <source>
        <dbReference type="EMBL" id="MSS19271.1"/>
    </source>
</evidence>
<evidence type="ECO:0000256" key="6">
    <source>
        <dbReference type="ARBA" id="ARBA00022723"/>
    </source>
</evidence>
<dbReference type="UniPathway" id="UPA00138"/>
<evidence type="ECO:0000256" key="1">
    <source>
        <dbReference type="ARBA" id="ARBA00001966"/>
    </source>
</evidence>
<accession>A0A7X2TA97</accession>
<protein>
    <recommendedName>
        <fullName evidence="11">L-serine deaminase</fullName>
    </recommendedName>
</protein>